<dbReference type="Proteomes" id="UP001189429">
    <property type="component" value="Unassembled WGS sequence"/>
</dbReference>
<evidence type="ECO:0008006" key="3">
    <source>
        <dbReference type="Google" id="ProtNLM"/>
    </source>
</evidence>
<reference evidence="1" key="1">
    <citation type="submission" date="2023-10" db="EMBL/GenBank/DDBJ databases">
        <authorList>
            <person name="Chen Y."/>
            <person name="Shah S."/>
            <person name="Dougan E. K."/>
            <person name="Thang M."/>
            <person name="Chan C."/>
        </authorList>
    </citation>
    <scope>NUCLEOTIDE SEQUENCE [LARGE SCALE GENOMIC DNA]</scope>
</reference>
<evidence type="ECO:0000313" key="1">
    <source>
        <dbReference type="EMBL" id="CAK0890353.1"/>
    </source>
</evidence>
<protein>
    <recommendedName>
        <fullName evidence="3">V-SNARE coiled-coil homology domain-containing protein</fullName>
    </recommendedName>
</protein>
<keyword evidence="2" id="KW-1185">Reference proteome</keyword>
<feature type="non-terminal residue" evidence="1">
    <location>
        <position position="1"/>
    </location>
</feature>
<accession>A0ABN9WU63</accession>
<gene>
    <name evidence="1" type="ORF">PCOR1329_LOCUS70621</name>
</gene>
<name>A0ABN9WU63_9DINO</name>
<evidence type="ECO:0000313" key="2">
    <source>
        <dbReference type="Proteomes" id="UP001189429"/>
    </source>
</evidence>
<organism evidence="1 2">
    <name type="scientific">Prorocentrum cordatum</name>
    <dbReference type="NCBI Taxonomy" id="2364126"/>
    <lineage>
        <taxon>Eukaryota</taxon>
        <taxon>Sar</taxon>
        <taxon>Alveolata</taxon>
        <taxon>Dinophyceae</taxon>
        <taxon>Prorocentrales</taxon>
        <taxon>Prorocentraceae</taxon>
        <taxon>Prorocentrum</taxon>
    </lineage>
</organism>
<feature type="non-terminal residue" evidence="1">
    <location>
        <position position="246"/>
    </location>
</feature>
<comment type="caution">
    <text evidence="1">The sequence shown here is derived from an EMBL/GenBank/DDBJ whole genome shotgun (WGS) entry which is preliminary data.</text>
</comment>
<sequence>GNAFPGGPMRRPLGGEGDFFKRIEQMCEDGNKKLADRIEGRIGRVEERLGGVDMKLGGLEAKGNVMEARLAKLELGQKATREWQPSCIAIAFFLASGRAGATWVATGLSESGPAKKSSRICQNNLGRRSATSRRTMQIRVASSHVGEIMGRWSEFMSRPVNHRNGRAPRAREERHPALQARFNKCGEVCDFAQSMGFGTVTVEWAPVFQVRVDFEVAVSIAEKGALAWDQGAATSLGEVFNAELNQ</sequence>
<proteinExistence type="predicted"/>
<dbReference type="EMBL" id="CAUYUJ010019339">
    <property type="protein sequence ID" value="CAK0890353.1"/>
    <property type="molecule type" value="Genomic_DNA"/>
</dbReference>